<evidence type="ECO:0000313" key="1">
    <source>
        <dbReference type="EMBL" id="GAJ27566.1"/>
    </source>
</evidence>
<dbReference type="OrthoDB" id="7276657at2"/>
<comment type="caution">
    <text evidence="1">The sequence shown here is derived from an EMBL/GenBank/DDBJ whole genome shotgun (WGS) entry which is preliminary data.</text>
</comment>
<keyword evidence="2" id="KW-1185">Reference proteome</keyword>
<proteinExistence type="predicted"/>
<dbReference type="AlphaFoldDB" id="A0A023D167"/>
<gene>
    <name evidence="1" type="ORF">Amme_002_009</name>
</gene>
<protein>
    <submittedName>
        <fullName evidence="1">Uncharacterized protein</fullName>
    </submittedName>
</protein>
<name>A0A023D167_ACIMT</name>
<reference evidence="2" key="1">
    <citation type="journal article" date="2014" name="FEMS Microbiol. Lett.">
        <title>Draft Genomic DNA Sequence of the Facultatively Methylotrophic Bacterium Acidomonas methanolica type strain MB58.</title>
        <authorList>
            <person name="Higashiura N."/>
            <person name="Hadano H."/>
            <person name="Hirakawa H."/>
            <person name="Matsutani M."/>
            <person name="Takabe S."/>
            <person name="Matsushita K."/>
            <person name="Azuma Y."/>
        </authorList>
    </citation>
    <scope>NUCLEOTIDE SEQUENCE [LARGE SCALE GENOMIC DNA]</scope>
    <source>
        <strain evidence="2">MB58</strain>
    </source>
</reference>
<dbReference type="RefSeq" id="WP_042055075.1">
    <property type="nucleotide sequence ID" value="NZ_BAND01000002.1"/>
</dbReference>
<sequence>MPELACSASRSAAWHLTCSTPAFLLDYFNPRIAFPRQTNRLTARFRAVHALCESGGAPDDLLALRDALAFHLVKMSCWWDFAFCPRAATGVRNPDFLGYVKAHAARSPEDEAFFDLLTWQAHTRPGDRDQVLVLGHDSESPQDAPLYFGLDAGREFRFSLPSDKIGAVHLEWARPGYRDFAGAWLAGRTCHAREMLDSEDLRQRLLSEREHSWARLWHQRHFCRPGDAMAVKAYVEACAQASSCRTTFGRMEFAHIAGRLAHEITAASRRTGMSVEALFTEAGAPELAETAAPMVHLQAATYASECLDEQCDG</sequence>
<reference evidence="1 2" key="2">
    <citation type="journal article" date="2014" name="FEMS Microbiol. Lett.">
        <title>Draft genomic DNA sequence of the facultatively methylotrophic bacterium Acidomonas methanolica type strain MB58.</title>
        <authorList>
            <person name="Higashiura N."/>
            <person name="Hadano H."/>
            <person name="Hirakawa H."/>
            <person name="Matsutani M."/>
            <person name="Takabe S."/>
            <person name="Matsushita K."/>
            <person name="Azuma Y."/>
        </authorList>
    </citation>
    <scope>NUCLEOTIDE SEQUENCE [LARGE SCALE GENOMIC DNA]</scope>
    <source>
        <strain evidence="1 2">MB58</strain>
    </source>
</reference>
<dbReference type="Proteomes" id="UP000019760">
    <property type="component" value="Unassembled WGS sequence"/>
</dbReference>
<accession>A0A023D167</accession>
<dbReference type="EMBL" id="BAND01000002">
    <property type="protein sequence ID" value="GAJ27566.1"/>
    <property type="molecule type" value="Genomic_DNA"/>
</dbReference>
<organism evidence="1 2">
    <name type="scientific">Acidomonas methanolica NBRC 104435</name>
    <dbReference type="NCBI Taxonomy" id="1231351"/>
    <lineage>
        <taxon>Bacteria</taxon>
        <taxon>Pseudomonadati</taxon>
        <taxon>Pseudomonadota</taxon>
        <taxon>Alphaproteobacteria</taxon>
        <taxon>Acetobacterales</taxon>
        <taxon>Acetobacteraceae</taxon>
        <taxon>Acidomonas</taxon>
    </lineage>
</organism>
<evidence type="ECO:0000313" key="2">
    <source>
        <dbReference type="Proteomes" id="UP000019760"/>
    </source>
</evidence>